<keyword evidence="1" id="KW-0732">Signal</keyword>
<keyword evidence="3" id="KW-1185">Reference proteome</keyword>
<dbReference type="InterPro" id="IPR008972">
    <property type="entry name" value="Cupredoxin"/>
</dbReference>
<organism evidence="2 3">
    <name type="scientific">Zalerion maritima</name>
    <dbReference type="NCBI Taxonomy" id="339359"/>
    <lineage>
        <taxon>Eukaryota</taxon>
        <taxon>Fungi</taxon>
        <taxon>Dikarya</taxon>
        <taxon>Ascomycota</taxon>
        <taxon>Pezizomycotina</taxon>
        <taxon>Sordariomycetes</taxon>
        <taxon>Lulworthiomycetidae</taxon>
        <taxon>Lulworthiales</taxon>
        <taxon>Lulworthiaceae</taxon>
        <taxon>Zalerion</taxon>
    </lineage>
</organism>
<accession>A0AAD5WP09</accession>
<protein>
    <recommendedName>
        <fullName evidence="4">Plastocyanin</fullName>
    </recommendedName>
</protein>
<dbReference type="Proteomes" id="UP001201980">
    <property type="component" value="Unassembled WGS sequence"/>
</dbReference>
<gene>
    <name evidence="2" type="ORF">MKZ38_005389</name>
</gene>
<comment type="caution">
    <text evidence="2">The sequence shown here is derived from an EMBL/GenBank/DDBJ whole genome shotgun (WGS) entry which is preliminary data.</text>
</comment>
<proteinExistence type="predicted"/>
<dbReference type="PANTHER" id="PTHR34883">
    <property type="entry name" value="SERINE-RICH PROTEIN, PUTATIVE-RELATED-RELATED"/>
    <property type="match status" value="1"/>
</dbReference>
<feature type="chain" id="PRO_5042006526" description="Plastocyanin" evidence="1">
    <location>
        <begin position="21"/>
        <end position="190"/>
    </location>
</feature>
<dbReference type="Gene3D" id="2.60.40.420">
    <property type="entry name" value="Cupredoxins - blue copper proteins"/>
    <property type="match status" value="1"/>
</dbReference>
<sequence>MFSAKSIVATLLSAAALVSAAPTPTNGTVATTTYHLTGVTHTVVAGKGGLKFDPDNVVAEIGDVVEWHYLPANHAVAQSSFFDPCKPLEDASGKQVGFFSDFNFATSEGQSDKVFQVVVEDKKPTWFYCPQLKGEHCKNGMVGVINQNFDNQAFSLRAHREAAAKVDEIIIPDYQQGGYVIPNPNPNGGF</sequence>
<dbReference type="PANTHER" id="PTHR34883:SF15">
    <property type="entry name" value="EXTRACELLULAR SERINE-RICH PROTEIN"/>
    <property type="match status" value="1"/>
</dbReference>
<dbReference type="InterPro" id="IPR052953">
    <property type="entry name" value="Ser-rich/MCO-related"/>
</dbReference>
<evidence type="ECO:0000313" key="3">
    <source>
        <dbReference type="Proteomes" id="UP001201980"/>
    </source>
</evidence>
<dbReference type="AlphaFoldDB" id="A0AAD5WP09"/>
<evidence type="ECO:0000256" key="1">
    <source>
        <dbReference type="SAM" id="SignalP"/>
    </source>
</evidence>
<name>A0AAD5WP09_9PEZI</name>
<dbReference type="CDD" id="cd00920">
    <property type="entry name" value="Cupredoxin"/>
    <property type="match status" value="1"/>
</dbReference>
<reference evidence="2" key="1">
    <citation type="submission" date="2022-07" db="EMBL/GenBank/DDBJ databases">
        <title>Draft genome sequence of Zalerion maritima ATCC 34329, a (micro)plastics degrading marine fungus.</title>
        <authorList>
            <person name="Paco A."/>
            <person name="Goncalves M.F.M."/>
            <person name="Rocha-Santos T.A.P."/>
            <person name="Alves A."/>
        </authorList>
    </citation>
    <scope>NUCLEOTIDE SEQUENCE</scope>
    <source>
        <strain evidence="2">ATCC 34329</strain>
    </source>
</reference>
<dbReference type="SUPFAM" id="SSF49503">
    <property type="entry name" value="Cupredoxins"/>
    <property type="match status" value="1"/>
</dbReference>
<evidence type="ECO:0000313" key="2">
    <source>
        <dbReference type="EMBL" id="KAJ2896631.1"/>
    </source>
</evidence>
<feature type="signal peptide" evidence="1">
    <location>
        <begin position="1"/>
        <end position="20"/>
    </location>
</feature>
<evidence type="ECO:0008006" key="4">
    <source>
        <dbReference type="Google" id="ProtNLM"/>
    </source>
</evidence>
<dbReference type="EMBL" id="JAKWBI020000321">
    <property type="protein sequence ID" value="KAJ2896631.1"/>
    <property type="molecule type" value="Genomic_DNA"/>
</dbReference>